<proteinExistence type="predicted"/>
<dbReference type="EMBL" id="LT899436">
    <property type="protein sequence ID" value="SNR14636.1"/>
    <property type="molecule type" value="Genomic_DNA"/>
</dbReference>
<dbReference type="SUPFAM" id="SSF160574">
    <property type="entry name" value="BT0923-like"/>
    <property type="match status" value="1"/>
</dbReference>
<dbReference type="KEGG" id="tje:TJEJU_0870"/>
<dbReference type="Proteomes" id="UP000215214">
    <property type="component" value="Chromosome TJEJU"/>
</dbReference>
<dbReference type="AlphaFoldDB" id="A0A238U6K6"/>
<gene>
    <name evidence="1" type="ORF">TJEJU_0870</name>
</gene>
<protein>
    <submittedName>
        <fullName evidence="1">Uncharacterized protein</fullName>
    </submittedName>
</protein>
<name>A0A238U6K6_9FLAO</name>
<evidence type="ECO:0000313" key="1">
    <source>
        <dbReference type="EMBL" id="SNR14636.1"/>
    </source>
</evidence>
<keyword evidence="2" id="KW-1185">Reference proteome</keyword>
<organism evidence="1 2">
    <name type="scientific">Tenacibaculum jejuense</name>
    <dbReference type="NCBI Taxonomy" id="584609"/>
    <lineage>
        <taxon>Bacteria</taxon>
        <taxon>Pseudomonadati</taxon>
        <taxon>Bacteroidota</taxon>
        <taxon>Flavobacteriia</taxon>
        <taxon>Flavobacteriales</taxon>
        <taxon>Flavobacteriaceae</taxon>
        <taxon>Tenacibaculum</taxon>
    </lineage>
</organism>
<sequence>MKLVVLISLFICFTMSSQYKYEREFRLNVEEVPISAVQFIKQFQFKKKVKWYGEESQDGKTFEAKTYYNAKKYSLEFDAKGEILDVEIKVRLHSLNKSDQEMIKKRLQKVFSKYKIKKLQLQFSGKELLSRIKVFEKTGDYSTSFFELVVSGKTGKERKLFEILMNRKGEIVKKLEFKVLNSDNLEF</sequence>
<accession>A0A238U6K6</accession>
<evidence type="ECO:0000313" key="2">
    <source>
        <dbReference type="Proteomes" id="UP000215214"/>
    </source>
</evidence>
<reference evidence="1 2" key="1">
    <citation type="submission" date="2017-07" db="EMBL/GenBank/DDBJ databases">
        <authorList>
            <person name="Sun Z.S."/>
            <person name="Albrecht U."/>
            <person name="Echele G."/>
            <person name="Lee C.C."/>
        </authorList>
    </citation>
    <scope>NUCLEOTIDE SEQUENCE [LARGE SCALE GENOMIC DNA]</scope>
    <source>
        <strain evidence="2">type strain: KCTC 22618</strain>
    </source>
</reference>